<dbReference type="CDD" id="cd01948">
    <property type="entry name" value="EAL"/>
    <property type="match status" value="1"/>
</dbReference>
<dbReference type="SUPFAM" id="SSF141868">
    <property type="entry name" value="EAL domain-like"/>
    <property type="match status" value="1"/>
</dbReference>
<dbReference type="CDD" id="cd00130">
    <property type="entry name" value="PAS"/>
    <property type="match status" value="1"/>
</dbReference>
<dbReference type="SMART" id="SM00086">
    <property type="entry name" value="PAC"/>
    <property type="match status" value="1"/>
</dbReference>
<keyword evidence="5" id="KW-0418">Kinase</keyword>
<evidence type="ECO:0000313" key="6">
    <source>
        <dbReference type="Proteomes" id="UP000035929"/>
    </source>
</evidence>
<dbReference type="PROSITE" id="PS50887">
    <property type="entry name" value="GGDEF"/>
    <property type="match status" value="1"/>
</dbReference>
<dbReference type="PROSITE" id="PS50883">
    <property type="entry name" value="EAL"/>
    <property type="match status" value="1"/>
</dbReference>
<feature type="domain" description="PAS" evidence="1">
    <location>
        <begin position="5"/>
        <end position="78"/>
    </location>
</feature>
<dbReference type="PANTHER" id="PTHR44757:SF2">
    <property type="entry name" value="BIOFILM ARCHITECTURE MAINTENANCE PROTEIN MBAA"/>
    <property type="match status" value="1"/>
</dbReference>
<dbReference type="InterPro" id="IPR001610">
    <property type="entry name" value="PAC"/>
</dbReference>
<dbReference type="GO" id="GO:0016301">
    <property type="term" value="F:kinase activity"/>
    <property type="evidence" value="ECO:0007669"/>
    <property type="project" value="UniProtKB-KW"/>
</dbReference>
<dbReference type="PROSITE" id="PS50113">
    <property type="entry name" value="PAC"/>
    <property type="match status" value="1"/>
</dbReference>
<evidence type="ECO:0000259" key="1">
    <source>
        <dbReference type="PROSITE" id="PS50112"/>
    </source>
</evidence>
<dbReference type="OrthoDB" id="9814202at2"/>
<dbReference type="NCBIfam" id="TIGR00254">
    <property type="entry name" value="GGDEF"/>
    <property type="match status" value="1"/>
</dbReference>
<feature type="domain" description="GGDEF" evidence="4">
    <location>
        <begin position="317"/>
        <end position="450"/>
    </location>
</feature>
<dbReference type="SMART" id="SM00052">
    <property type="entry name" value="EAL"/>
    <property type="match status" value="1"/>
</dbReference>
<gene>
    <name evidence="5" type="ORF">VP06_22240</name>
</gene>
<dbReference type="InterPro" id="IPR000160">
    <property type="entry name" value="GGDEF_dom"/>
</dbReference>
<dbReference type="Gene3D" id="3.30.450.20">
    <property type="entry name" value="PAS domain"/>
    <property type="match status" value="2"/>
</dbReference>
<accession>A0A0J6S530</accession>
<dbReference type="Pfam" id="PF00990">
    <property type="entry name" value="GGDEF"/>
    <property type="match status" value="1"/>
</dbReference>
<dbReference type="PROSITE" id="PS50112">
    <property type="entry name" value="PAS"/>
    <property type="match status" value="1"/>
</dbReference>
<dbReference type="InterPro" id="IPR013767">
    <property type="entry name" value="PAS_fold"/>
</dbReference>
<feature type="domain" description="EAL" evidence="3">
    <location>
        <begin position="459"/>
        <end position="709"/>
    </location>
</feature>
<feature type="domain" description="PAC" evidence="2">
    <location>
        <begin position="80"/>
        <end position="132"/>
    </location>
</feature>
<dbReference type="AlphaFoldDB" id="A0A0J6S530"/>
<evidence type="ECO:0000259" key="3">
    <source>
        <dbReference type="PROSITE" id="PS50883"/>
    </source>
</evidence>
<dbReference type="SUPFAM" id="SSF55073">
    <property type="entry name" value="Nucleotide cyclase"/>
    <property type="match status" value="1"/>
</dbReference>
<dbReference type="InterPro" id="IPR000014">
    <property type="entry name" value="PAS"/>
</dbReference>
<dbReference type="PATRIC" id="fig|270351.6.peg.2229"/>
<dbReference type="RefSeq" id="WP_048465958.1">
    <property type="nucleotide sequence ID" value="NZ_LABX01000177.1"/>
</dbReference>
<dbReference type="InterPro" id="IPR035919">
    <property type="entry name" value="EAL_sf"/>
</dbReference>
<dbReference type="InterPro" id="IPR001633">
    <property type="entry name" value="EAL_dom"/>
</dbReference>
<evidence type="ECO:0000259" key="4">
    <source>
        <dbReference type="PROSITE" id="PS50887"/>
    </source>
</evidence>
<dbReference type="SMART" id="SM00267">
    <property type="entry name" value="GGDEF"/>
    <property type="match status" value="1"/>
</dbReference>
<sequence>MTTSTDVMYRRLVQGITDYAIFMLDPHGVVMNWNAGATKAKQFTGDEMVGRHFSCLYRPEDLAAGLPEAGLREARETGRFETEGWRIRRDGTVFWALAVIDAIRDEDGHLIGFAKITRDCTDKRKRELELLDAKAIAERHRDELVATTAFLDSVVATMPSSVIVQDGATGLIRLANRQAERLLCRCAGELVGQPAEAALPAPLAMLLTSALAAAATPAAAAVTVEAPVATAWGSRTLRMRALAIGGRGEQPLHGLLIAEDVSEAHAASLRIHHLAHHDGLTGLPNRELFRLRLCEVLAAASAVPDADGTRDSASRGTSTAVLCLDLDDFKRVNDTLGHPVGDQLLRILAQRFRHALRPGDTLARLGGDEFAVVAPLVATEAEADALADRLVAALRAPIAIEGQRIETGVSIGLALAPADADSADGLLRSGELALSEAKRRGRGRPVRFHGALAASARYRRLIETDLRGAIARRELGLHYQPIVRAEDGETVGYEALLRWQHPARGPISPLDFIPVAEETGLIHEIGAFVLHEACREASRWTSGRSIAVNLSPVQFRNAALAAQVASALAASGLPATRLEVEITESVLLDASSNNLALLGQLKQLGLRIALDDFGTGYSSLSYLCTFRFDKIKIDRAFVREICVSREALAVVRAITGLSRSLAIATTAEGVETPDQAACLRREGCTQLQGYLYGKPMPASALPESGMALRAGA</sequence>
<protein>
    <submittedName>
        <fullName evidence="5">Histidine kinase</fullName>
    </submittedName>
</protein>
<evidence type="ECO:0000313" key="5">
    <source>
        <dbReference type="EMBL" id="KMO30305.1"/>
    </source>
</evidence>
<dbReference type="EMBL" id="LABX01000177">
    <property type="protein sequence ID" value="KMO30305.1"/>
    <property type="molecule type" value="Genomic_DNA"/>
</dbReference>
<dbReference type="InterPro" id="IPR043128">
    <property type="entry name" value="Rev_trsase/Diguanyl_cyclase"/>
</dbReference>
<dbReference type="SMART" id="SM00091">
    <property type="entry name" value="PAS"/>
    <property type="match status" value="2"/>
</dbReference>
<comment type="caution">
    <text evidence="5">The sequence shown here is derived from an EMBL/GenBank/DDBJ whole genome shotgun (WGS) entry which is preliminary data.</text>
</comment>
<dbReference type="InterPro" id="IPR029787">
    <property type="entry name" value="Nucleotide_cyclase"/>
</dbReference>
<dbReference type="Pfam" id="PF00563">
    <property type="entry name" value="EAL"/>
    <property type="match status" value="1"/>
</dbReference>
<dbReference type="InterPro" id="IPR035965">
    <property type="entry name" value="PAS-like_dom_sf"/>
</dbReference>
<dbReference type="Gene3D" id="3.30.70.270">
    <property type="match status" value="1"/>
</dbReference>
<dbReference type="Proteomes" id="UP000035929">
    <property type="component" value="Unassembled WGS sequence"/>
</dbReference>
<reference evidence="5 6" key="1">
    <citation type="submission" date="2015-03" db="EMBL/GenBank/DDBJ databases">
        <title>Genome sequencing of Methylobacterium aquaticum DSM16371 type strain.</title>
        <authorList>
            <person name="Chaudhry V."/>
            <person name="Patil P.B."/>
        </authorList>
    </citation>
    <scope>NUCLEOTIDE SEQUENCE [LARGE SCALE GENOMIC DNA]</scope>
    <source>
        <strain evidence="5 6">DSM 16371</strain>
    </source>
</reference>
<organism evidence="5 6">
    <name type="scientific">Methylobacterium aquaticum</name>
    <dbReference type="NCBI Taxonomy" id="270351"/>
    <lineage>
        <taxon>Bacteria</taxon>
        <taxon>Pseudomonadati</taxon>
        <taxon>Pseudomonadota</taxon>
        <taxon>Alphaproteobacteria</taxon>
        <taxon>Hyphomicrobiales</taxon>
        <taxon>Methylobacteriaceae</taxon>
        <taxon>Methylobacterium</taxon>
    </lineage>
</organism>
<dbReference type="NCBIfam" id="TIGR00229">
    <property type="entry name" value="sensory_box"/>
    <property type="match status" value="1"/>
</dbReference>
<evidence type="ECO:0000259" key="2">
    <source>
        <dbReference type="PROSITE" id="PS50113"/>
    </source>
</evidence>
<name>A0A0J6S530_9HYPH</name>
<dbReference type="InterPro" id="IPR052155">
    <property type="entry name" value="Biofilm_reg_signaling"/>
</dbReference>
<dbReference type="InterPro" id="IPR000700">
    <property type="entry name" value="PAS-assoc_C"/>
</dbReference>
<proteinExistence type="predicted"/>
<dbReference type="Pfam" id="PF00989">
    <property type="entry name" value="PAS"/>
    <property type="match status" value="1"/>
</dbReference>
<dbReference type="CDD" id="cd01949">
    <property type="entry name" value="GGDEF"/>
    <property type="match status" value="1"/>
</dbReference>
<dbReference type="PANTHER" id="PTHR44757">
    <property type="entry name" value="DIGUANYLATE CYCLASE DGCP"/>
    <property type="match status" value="1"/>
</dbReference>
<dbReference type="SUPFAM" id="SSF55785">
    <property type="entry name" value="PYP-like sensor domain (PAS domain)"/>
    <property type="match status" value="2"/>
</dbReference>
<keyword evidence="5" id="KW-0808">Transferase</keyword>
<dbReference type="Gene3D" id="3.20.20.450">
    <property type="entry name" value="EAL domain"/>
    <property type="match status" value="1"/>
</dbReference>